<dbReference type="InterPro" id="IPR011075">
    <property type="entry name" value="TetR_C"/>
</dbReference>
<dbReference type="PANTHER" id="PTHR30055:SF148">
    <property type="entry name" value="TETR-FAMILY TRANSCRIPTIONAL REGULATOR"/>
    <property type="match status" value="1"/>
</dbReference>
<proteinExistence type="predicted"/>
<comment type="caution">
    <text evidence="6">The sequence shown here is derived from an EMBL/GenBank/DDBJ whole genome shotgun (WGS) entry which is preliminary data.</text>
</comment>
<dbReference type="InterPro" id="IPR001647">
    <property type="entry name" value="HTH_TetR"/>
</dbReference>
<accession>A0A919J1B9</accession>
<dbReference type="PANTHER" id="PTHR30055">
    <property type="entry name" value="HTH-TYPE TRANSCRIPTIONAL REGULATOR RUTR"/>
    <property type="match status" value="1"/>
</dbReference>
<name>A0A919J1B9_9ACTN</name>
<feature type="domain" description="HTH tetR-type" evidence="5">
    <location>
        <begin position="13"/>
        <end position="73"/>
    </location>
</feature>
<dbReference type="PRINTS" id="PR00455">
    <property type="entry name" value="HTHTETR"/>
</dbReference>
<dbReference type="SUPFAM" id="SSF46689">
    <property type="entry name" value="Homeodomain-like"/>
    <property type="match status" value="1"/>
</dbReference>
<evidence type="ECO:0000256" key="3">
    <source>
        <dbReference type="ARBA" id="ARBA00023163"/>
    </source>
</evidence>
<dbReference type="GO" id="GO:0003700">
    <property type="term" value="F:DNA-binding transcription factor activity"/>
    <property type="evidence" value="ECO:0007669"/>
    <property type="project" value="TreeGrafter"/>
</dbReference>
<evidence type="ECO:0000256" key="4">
    <source>
        <dbReference type="PROSITE-ProRule" id="PRU00335"/>
    </source>
</evidence>
<dbReference type="EMBL" id="BOMM01000029">
    <property type="protein sequence ID" value="GIE11572.1"/>
    <property type="molecule type" value="Genomic_DNA"/>
</dbReference>
<evidence type="ECO:0000259" key="5">
    <source>
        <dbReference type="PROSITE" id="PS50977"/>
    </source>
</evidence>
<dbReference type="Pfam" id="PF00440">
    <property type="entry name" value="TetR_N"/>
    <property type="match status" value="1"/>
</dbReference>
<dbReference type="SUPFAM" id="SSF48498">
    <property type="entry name" value="Tetracyclin repressor-like, C-terminal domain"/>
    <property type="match status" value="1"/>
</dbReference>
<reference evidence="6" key="1">
    <citation type="submission" date="2021-01" db="EMBL/GenBank/DDBJ databases">
        <title>Whole genome shotgun sequence of Actinoplanes ferrugineus NBRC 15555.</title>
        <authorList>
            <person name="Komaki H."/>
            <person name="Tamura T."/>
        </authorList>
    </citation>
    <scope>NUCLEOTIDE SEQUENCE</scope>
    <source>
        <strain evidence="6">NBRC 15555</strain>
    </source>
</reference>
<feature type="DNA-binding region" description="H-T-H motif" evidence="4">
    <location>
        <begin position="36"/>
        <end position="55"/>
    </location>
</feature>
<evidence type="ECO:0000313" key="6">
    <source>
        <dbReference type="EMBL" id="GIE11572.1"/>
    </source>
</evidence>
<sequence>MARSGDVVDARVQRSKAAVLAQTYELLSAGGIGGVSIDEVSRRSGVSKTTIYRHWPSRAALLVEACSTIGSAPPVPDTGSFGADLAALVEELAEQLRSARWAAVLPSIVDAAEREPELAELHARLHARLMAPFGVVTERAQARGELAADRGPADVGAVVAGPLFYRRWFSREPLDVAFVRRVVEDALSHFGVQDRST</sequence>
<dbReference type="AlphaFoldDB" id="A0A919J1B9"/>
<dbReference type="Gene3D" id="1.10.357.10">
    <property type="entry name" value="Tetracycline Repressor, domain 2"/>
    <property type="match status" value="1"/>
</dbReference>
<dbReference type="InterPro" id="IPR036271">
    <property type="entry name" value="Tet_transcr_reg_TetR-rel_C_sf"/>
</dbReference>
<keyword evidence="7" id="KW-1185">Reference proteome</keyword>
<evidence type="ECO:0000313" key="7">
    <source>
        <dbReference type="Proteomes" id="UP000598174"/>
    </source>
</evidence>
<keyword evidence="3" id="KW-0804">Transcription</keyword>
<dbReference type="Proteomes" id="UP000598174">
    <property type="component" value="Unassembled WGS sequence"/>
</dbReference>
<dbReference type="InterPro" id="IPR050109">
    <property type="entry name" value="HTH-type_TetR-like_transc_reg"/>
</dbReference>
<dbReference type="GO" id="GO:0000976">
    <property type="term" value="F:transcription cis-regulatory region binding"/>
    <property type="evidence" value="ECO:0007669"/>
    <property type="project" value="TreeGrafter"/>
</dbReference>
<keyword evidence="1" id="KW-0805">Transcription regulation</keyword>
<evidence type="ECO:0000256" key="1">
    <source>
        <dbReference type="ARBA" id="ARBA00023015"/>
    </source>
</evidence>
<dbReference type="RefSeq" id="WP_203818088.1">
    <property type="nucleotide sequence ID" value="NZ_BAAABP010000058.1"/>
</dbReference>
<keyword evidence="2 4" id="KW-0238">DNA-binding</keyword>
<dbReference type="Pfam" id="PF16859">
    <property type="entry name" value="TetR_C_11"/>
    <property type="match status" value="1"/>
</dbReference>
<dbReference type="PROSITE" id="PS50977">
    <property type="entry name" value="HTH_TETR_2"/>
    <property type="match status" value="1"/>
</dbReference>
<dbReference type="Gene3D" id="1.10.10.60">
    <property type="entry name" value="Homeodomain-like"/>
    <property type="match status" value="1"/>
</dbReference>
<organism evidence="6 7">
    <name type="scientific">Paractinoplanes ferrugineus</name>
    <dbReference type="NCBI Taxonomy" id="113564"/>
    <lineage>
        <taxon>Bacteria</taxon>
        <taxon>Bacillati</taxon>
        <taxon>Actinomycetota</taxon>
        <taxon>Actinomycetes</taxon>
        <taxon>Micromonosporales</taxon>
        <taxon>Micromonosporaceae</taxon>
        <taxon>Paractinoplanes</taxon>
    </lineage>
</organism>
<protein>
    <submittedName>
        <fullName evidence="6">TetR family transcriptional regulator</fullName>
    </submittedName>
</protein>
<gene>
    <name evidence="6" type="ORF">Afe05nite_34120</name>
</gene>
<evidence type="ECO:0000256" key="2">
    <source>
        <dbReference type="ARBA" id="ARBA00023125"/>
    </source>
</evidence>
<dbReference type="InterPro" id="IPR009057">
    <property type="entry name" value="Homeodomain-like_sf"/>
</dbReference>